<dbReference type="InterPro" id="IPR002195">
    <property type="entry name" value="Dihydroorotase_CS"/>
</dbReference>
<organism evidence="7 8">
    <name type="scientific">Bosea vaviloviae</name>
    <dbReference type="NCBI Taxonomy" id="1526658"/>
    <lineage>
        <taxon>Bacteria</taxon>
        <taxon>Pseudomonadati</taxon>
        <taxon>Pseudomonadota</taxon>
        <taxon>Alphaproteobacteria</taxon>
        <taxon>Hyphomicrobiales</taxon>
        <taxon>Boseaceae</taxon>
        <taxon>Bosea</taxon>
    </lineage>
</organism>
<dbReference type="Gene3D" id="3.20.20.140">
    <property type="entry name" value="Metal-dependent hydrolases"/>
    <property type="match status" value="1"/>
</dbReference>
<dbReference type="InterPro" id="IPR011059">
    <property type="entry name" value="Metal-dep_hydrolase_composite"/>
</dbReference>
<dbReference type="PANTHER" id="PTHR43668">
    <property type="entry name" value="ALLANTOINASE"/>
    <property type="match status" value="1"/>
</dbReference>
<dbReference type="Proteomes" id="UP000037822">
    <property type="component" value="Unassembled WGS sequence"/>
</dbReference>
<gene>
    <name evidence="7" type="ORF">AE618_26235</name>
</gene>
<dbReference type="InterPro" id="IPR006680">
    <property type="entry name" value="Amidohydro-rel"/>
</dbReference>
<keyword evidence="4" id="KW-0479">Metal-binding</keyword>
<evidence type="ECO:0000256" key="1">
    <source>
        <dbReference type="ARBA" id="ARBA00001947"/>
    </source>
</evidence>
<keyword evidence="5" id="KW-0378">Hydrolase</keyword>
<dbReference type="EMBL" id="LGSZ01000095">
    <property type="protein sequence ID" value="KPH73644.1"/>
    <property type="molecule type" value="Genomic_DNA"/>
</dbReference>
<dbReference type="GO" id="GO:0046872">
    <property type="term" value="F:metal ion binding"/>
    <property type="evidence" value="ECO:0007669"/>
    <property type="project" value="UniProtKB-KW"/>
</dbReference>
<dbReference type="Gene3D" id="2.30.40.10">
    <property type="entry name" value="Urease, subunit C, domain 1"/>
    <property type="match status" value="1"/>
</dbReference>
<evidence type="ECO:0000256" key="5">
    <source>
        <dbReference type="ARBA" id="ARBA00022801"/>
    </source>
</evidence>
<accession>A0A0N0M7Y3</accession>
<comment type="similarity">
    <text evidence="3">Belongs to the metallo-dependent hydrolases superfamily. DHOase family. Class I DHOase subfamily.</text>
</comment>
<dbReference type="PANTHER" id="PTHR43668:SF2">
    <property type="entry name" value="ALLANTOINASE"/>
    <property type="match status" value="1"/>
</dbReference>
<comment type="caution">
    <text evidence="7">The sequence shown here is derived from an EMBL/GenBank/DDBJ whole genome shotgun (WGS) entry which is preliminary data.</text>
</comment>
<comment type="cofactor">
    <cofactor evidence="1">
        <name>Zn(2+)</name>
        <dbReference type="ChEBI" id="CHEBI:29105"/>
    </cofactor>
</comment>
<dbReference type="OrthoDB" id="9775759at2"/>
<evidence type="ECO:0000256" key="4">
    <source>
        <dbReference type="ARBA" id="ARBA00022723"/>
    </source>
</evidence>
<dbReference type="GO" id="GO:0004038">
    <property type="term" value="F:allantoinase activity"/>
    <property type="evidence" value="ECO:0007669"/>
    <property type="project" value="TreeGrafter"/>
</dbReference>
<dbReference type="AlphaFoldDB" id="A0A0N0M7Y3"/>
<feature type="domain" description="Amidohydrolase-related" evidence="6">
    <location>
        <begin position="56"/>
        <end position="433"/>
    </location>
</feature>
<dbReference type="InterPro" id="IPR050138">
    <property type="entry name" value="DHOase/Allantoinase_Hydrolase"/>
</dbReference>
<dbReference type="PROSITE" id="PS00482">
    <property type="entry name" value="DIHYDROOROTASE_1"/>
    <property type="match status" value="1"/>
</dbReference>
<dbReference type="PATRIC" id="fig|1526658.3.peg.4787"/>
<evidence type="ECO:0000256" key="3">
    <source>
        <dbReference type="ARBA" id="ARBA00010286"/>
    </source>
</evidence>
<reference evidence="7 8" key="1">
    <citation type="submission" date="2015-07" db="EMBL/GenBank/DDBJ databases">
        <title>Whole genome sequencing of Bosea vaviloviae isolated from cave pool.</title>
        <authorList>
            <person name="Tan N.E.H."/>
            <person name="Lee Y.P."/>
            <person name="Gan H.M."/>
            <person name="Barton H."/>
            <person name="Savka M.A."/>
        </authorList>
    </citation>
    <scope>NUCLEOTIDE SEQUENCE [LARGE SCALE GENOMIC DNA]</scope>
    <source>
        <strain evidence="7 8">SD260</strain>
    </source>
</reference>
<evidence type="ECO:0000313" key="7">
    <source>
        <dbReference type="EMBL" id="KPH73644.1"/>
    </source>
</evidence>
<dbReference type="InterPro" id="IPR032466">
    <property type="entry name" value="Metal_Hydrolase"/>
</dbReference>
<dbReference type="RefSeq" id="WP_082365600.1">
    <property type="nucleotide sequence ID" value="NZ_LGSZ01000095.1"/>
</dbReference>
<dbReference type="GO" id="GO:0005737">
    <property type="term" value="C:cytoplasm"/>
    <property type="evidence" value="ECO:0007669"/>
    <property type="project" value="TreeGrafter"/>
</dbReference>
<evidence type="ECO:0000313" key="8">
    <source>
        <dbReference type="Proteomes" id="UP000037822"/>
    </source>
</evidence>
<comment type="function">
    <text evidence="2">Catalyzes the reversible cyclization of carbamoyl aspartate to dihydroorotate.</text>
</comment>
<dbReference type="NCBIfam" id="TIGR00857">
    <property type="entry name" value="pyrC_multi"/>
    <property type="match status" value="1"/>
</dbReference>
<name>A0A0N0M7Y3_9HYPH</name>
<dbReference type="PROSITE" id="PS00483">
    <property type="entry name" value="DIHYDROOROTASE_2"/>
    <property type="match status" value="1"/>
</dbReference>
<evidence type="ECO:0000256" key="2">
    <source>
        <dbReference type="ARBA" id="ARBA00002368"/>
    </source>
</evidence>
<sequence length="453" mass="47624">MNARLVDLVIANGILVTPDGMTPGAVAIDGGRIVATGSDAAMPPARRVIDAGGRHVIPGAIDVHVHIREPGFSHKETWASATAAAAIGGVTTVLDMPNTNPPTATAQAVAQKIALASPQALIDFGVYGYIGEDNIAELAPMARAGAAAFKLYLGSDNPLVPCPNDGAVFDAMAEIARFGRRVTVHAENTGILRWREAQIRAAGRDDLQAHLDQHADIATVEAVSRIALFSEWTGCPVHIAHESCRHSLPLIADAKRRGVDLTAETCPHYLFLSMDDAQRAGGNPLRVKPPVREAGHAGPLFEALASGLIDMISTDHAPHLPDEKRQASIWRTAPGFPGVETSMRLMLTQVAAGAITLPDYVRMACEAPARAFGLYPRKGSLLPGTDADIVLVDMNAAGIIRGADLHSIGNVTPFEGMATMGMAVMTLVRGRVVAEAGRIVADHGWGRALSAPA</sequence>
<dbReference type="SUPFAM" id="SSF51338">
    <property type="entry name" value="Composite domain of metallo-dependent hydrolases"/>
    <property type="match status" value="1"/>
</dbReference>
<proteinExistence type="inferred from homology"/>
<dbReference type="SUPFAM" id="SSF51556">
    <property type="entry name" value="Metallo-dependent hydrolases"/>
    <property type="match status" value="1"/>
</dbReference>
<keyword evidence="8" id="KW-1185">Reference proteome</keyword>
<dbReference type="Pfam" id="PF01979">
    <property type="entry name" value="Amidohydro_1"/>
    <property type="match status" value="1"/>
</dbReference>
<evidence type="ECO:0000259" key="6">
    <source>
        <dbReference type="Pfam" id="PF01979"/>
    </source>
</evidence>
<dbReference type="GO" id="GO:0006145">
    <property type="term" value="P:purine nucleobase catabolic process"/>
    <property type="evidence" value="ECO:0007669"/>
    <property type="project" value="TreeGrafter"/>
</dbReference>
<protein>
    <recommendedName>
        <fullName evidence="6">Amidohydrolase-related domain-containing protein</fullName>
    </recommendedName>
</protein>